<dbReference type="NCBIfam" id="TIGR04267">
    <property type="entry name" value="mod_HExxH"/>
    <property type="match status" value="1"/>
</dbReference>
<sequence length="440" mass="46503">MTPSPYRLSAPVFQALARGGGGAPAVRLLADAEYGRRLLLLRAVLDRAREHGGSTETRVRHLFGVLAEARRTAPEATRRVLAHPSVGPRLVTTWRALEQPGPESALPLAAVAAAAAAAAGLDTPVAFHTTGPGAVLPAVGTAPLPGAGRGGAVRLRGRRLEYGDGARAWLPPPAELPRERPGWWPLRAVAAGGVVLDDADPADGTAPARLSAAELRSWRTQTAFALRLLRTRHAGYAAELAAGLRALTPVAKDDGDRAHHSGSSAEMFGGVALSRPACARSLAETLVHEMQHSKLLAVTHLVDLLDPAAPDDAPLHYAPWREDPRPLSGLLHGTYAFLSVARFWAVEAAAEPGPEERYRAQVRCARWRGAAAEGAEAILTDGADRLTPTGRRFVTGMAHALAELTGTPLPASAVREARRQAEEHRGRWSASGDAVGRTRT</sequence>
<protein>
    <recommendedName>
        <fullName evidence="4">Radical SAM protein</fullName>
    </recommendedName>
</protein>
<reference evidence="3" key="1">
    <citation type="journal article" date="2019" name="Int. J. Syst. Evol. Microbiol.">
        <title>The Global Catalogue of Microorganisms (GCM) 10K type strain sequencing project: providing services to taxonomists for standard genome sequencing and annotation.</title>
        <authorList>
            <consortium name="The Broad Institute Genomics Platform"/>
            <consortium name="The Broad Institute Genome Sequencing Center for Infectious Disease"/>
            <person name="Wu L."/>
            <person name="Ma J."/>
        </authorList>
    </citation>
    <scope>NUCLEOTIDE SEQUENCE [LARGE SCALE GENOMIC DNA]</scope>
    <source>
        <strain evidence="3">JCM 18410</strain>
    </source>
</reference>
<keyword evidence="3" id="KW-1185">Reference proteome</keyword>
<dbReference type="RefSeq" id="WP_345671280.1">
    <property type="nucleotide sequence ID" value="NZ_BAABKC010000106.1"/>
</dbReference>
<evidence type="ECO:0008006" key="4">
    <source>
        <dbReference type="Google" id="ProtNLM"/>
    </source>
</evidence>
<evidence type="ECO:0000256" key="1">
    <source>
        <dbReference type="SAM" id="MobiDB-lite"/>
    </source>
</evidence>
<dbReference type="Proteomes" id="UP001500124">
    <property type="component" value="Unassembled WGS sequence"/>
</dbReference>
<evidence type="ECO:0000313" key="2">
    <source>
        <dbReference type="EMBL" id="GAA5073601.1"/>
    </source>
</evidence>
<feature type="region of interest" description="Disordered" evidence="1">
    <location>
        <begin position="417"/>
        <end position="440"/>
    </location>
</feature>
<gene>
    <name evidence="2" type="ORF">GCM10023336_61080</name>
</gene>
<proteinExistence type="predicted"/>
<accession>A0ABP9LA30</accession>
<name>A0ABP9LA30_9ACTN</name>
<evidence type="ECO:0000313" key="3">
    <source>
        <dbReference type="Proteomes" id="UP001500124"/>
    </source>
</evidence>
<dbReference type="InterPro" id="IPR026337">
    <property type="entry name" value="AKG_HExxH"/>
</dbReference>
<feature type="compositionally biased region" description="Basic and acidic residues" evidence="1">
    <location>
        <begin position="417"/>
        <end position="426"/>
    </location>
</feature>
<organism evidence="2 3">
    <name type="scientific">Streptomyces similanensis</name>
    <dbReference type="NCBI Taxonomy" id="1274988"/>
    <lineage>
        <taxon>Bacteria</taxon>
        <taxon>Bacillati</taxon>
        <taxon>Actinomycetota</taxon>
        <taxon>Actinomycetes</taxon>
        <taxon>Kitasatosporales</taxon>
        <taxon>Streptomycetaceae</taxon>
        <taxon>Streptomyces</taxon>
    </lineage>
</organism>
<comment type="caution">
    <text evidence="2">The sequence shown here is derived from an EMBL/GenBank/DDBJ whole genome shotgun (WGS) entry which is preliminary data.</text>
</comment>
<dbReference type="EMBL" id="BAABKC010000106">
    <property type="protein sequence ID" value="GAA5073601.1"/>
    <property type="molecule type" value="Genomic_DNA"/>
</dbReference>